<name>A0A8W8L1A3_MAGGI</name>
<evidence type="ECO:0000256" key="2">
    <source>
        <dbReference type="SAM" id="MobiDB-lite"/>
    </source>
</evidence>
<dbReference type="Proteomes" id="UP000005408">
    <property type="component" value="Unassembled WGS sequence"/>
</dbReference>
<dbReference type="PANTHER" id="PTHR11505">
    <property type="entry name" value="L1 TRANSPOSABLE ELEMENT-RELATED"/>
    <property type="match status" value="1"/>
</dbReference>
<evidence type="ECO:0000313" key="3">
    <source>
        <dbReference type="EnsemblMetazoa" id="G25960.1:cds"/>
    </source>
</evidence>
<sequence>MCANGKPASYLKKHSAGVTSNTVNSTPGLSGEVSSALQSLPIIQQSLQDIQHRLNGLEELRSELQSVKESLREDLWGTDSLKQKIEYVAQQAEDTVQNVETIHKENKNLRREVDLLKAIVIKLDRKVSEQDREITDLKSRSMRDNILIHRFKESSNENLMLDIPSAIKKVYGVDLKFVRIHRIGPPRRGPVPRTIVGKLEHYDKKEEILQIQRDFRRSSKETPFHVSEQFPAALVEERKHLFELQRKYTSQNVETRVRGNKLVFKNNGNVFREKVLVPRAEDVLLCDEDELDKLQEIPVVTSEVGSRFVASGTPVKTYGEVRNFYKMLCSLPRHAQAHHRILVYRFRDKDGKVIDG</sequence>
<evidence type="ECO:0000313" key="4">
    <source>
        <dbReference type="Proteomes" id="UP000005408"/>
    </source>
</evidence>
<evidence type="ECO:0008006" key="5">
    <source>
        <dbReference type="Google" id="ProtNLM"/>
    </source>
</evidence>
<organism evidence="3 4">
    <name type="scientific">Magallana gigas</name>
    <name type="common">Pacific oyster</name>
    <name type="synonym">Crassostrea gigas</name>
    <dbReference type="NCBI Taxonomy" id="29159"/>
    <lineage>
        <taxon>Eukaryota</taxon>
        <taxon>Metazoa</taxon>
        <taxon>Spiralia</taxon>
        <taxon>Lophotrochozoa</taxon>
        <taxon>Mollusca</taxon>
        <taxon>Bivalvia</taxon>
        <taxon>Autobranchia</taxon>
        <taxon>Pteriomorphia</taxon>
        <taxon>Ostreida</taxon>
        <taxon>Ostreoidea</taxon>
        <taxon>Ostreidae</taxon>
        <taxon>Magallana</taxon>
    </lineage>
</organism>
<keyword evidence="4" id="KW-1185">Reference proteome</keyword>
<dbReference type="AlphaFoldDB" id="A0A8W8L1A3"/>
<dbReference type="InterPro" id="IPR004244">
    <property type="entry name" value="Transposase_22"/>
</dbReference>
<reference evidence="3" key="1">
    <citation type="submission" date="2022-08" db="UniProtKB">
        <authorList>
            <consortium name="EnsemblMetazoa"/>
        </authorList>
    </citation>
    <scope>IDENTIFICATION</scope>
    <source>
        <strain evidence="3">05x7-T-G4-1.051#20</strain>
    </source>
</reference>
<proteinExistence type="predicted"/>
<accession>A0A8W8L1A3</accession>
<feature type="coiled-coil region" evidence="1">
    <location>
        <begin position="47"/>
        <end position="126"/>
    </location>
</feature>
<feature type="region of interest" description="Disordered" evidence="2">
    <location>
        <begin position="1"/>
        <end position="30"/>
    </location>
</feature>
<feature type="compositionally biased region" description="Polar residues" evidence="2">
    <location>
        <begin position="17"/>
        <end position="28"/>
    </location>
</feature>
<dbReference type="EnsemblMetazoa" id="G25960.1">
    <property type="protein sequence ID" value="G25960.1:cds"/>
    <property type="gene ID" value="G25960"/>
</dbReference>
<keyword evidence="1" id="KW-0175">Coiled coil</keyword>
<protein>
    <recommendedName>
        <fullName evidence="5">LINE-1 type transposase domain-containing protein 1</fullName>
    </recommendedName>
</protein>
<evidence type="ECO:0000256" key="1">
    <source>
        <dbReference type="SAM" id="Coils"/>
    </source>
</evidence>
<dbReference type="Gene3D" id="3.30.70.1820">
    <property type="entry name" value="L1 transposable element, RRM domain"/>
    <property type="match status" value="1"/>
</dbReference>